<proteinExistence type="predicted"/>
<keyword evidence="2" id="KW-1185">Reference proteome</keyword>
<reference evidence="1" key="2">
    <citation type="submission" date="2018-04" db="EMBL/GenBank/DDBJ databases">
        <title>OnivRS2 (Oryza nivara Reference Sequence Version 2).</title>
        <authorList>
            <person name="Zhang J."/>
            <person name="Kudrna D."/>
            <person name="Lee S."/>
            <person name="Talag J."/>
            <person name="Rajasekar S."/>
            <person name="Welchert J."/>
            <person name="Hsing Y.-I."/>
            <person name="Wing R.A."/>
        </authorList>
    </citation>
    <scope>NUCLEOTIDE SEQUENCE [LARGE SCALE GENOMIC DNA]</scope>
    <source>
        <strain evidence="1">SL10</strain>
    </source>
</reference>
<sequence>MEENGVIYFMLNAAEEGVYMVSLNMHTKNIMSSTRLSSCPTQPLGVEFPKHIQNPVPPKRDRVLDCNQEEVVKNLTSSSALEWKDWRQTSCGAGADLI</sequence>
<evidence type="ECO:0000313" key="1">
    <source>
        <dbReference type="EnsemblPlants" id="ONIVA03G39040.1"/>
    </source>
</evidence>
<dbReference type="Gramene" id="ONIVA03G39040.1">
    <property type="protein sequence ID" value="ONIVA03G39040.1"/>
    <property type="gene ID" value="ONIVA03G39040"/>
</dbReference>
<dbReference type="HOGENOM" id="CLU_2337204_0_0_1"/>
<dbReference type="Proteomes" id="UP000006591">
    <property type="component" value="Chromosome 3"/>
</dbReference>
<dbReference type="EnsemblPlants" id="ONIVA03G39040.1">
    <property type="protein sequence ID" value="ONIVA03G39040.1"/>
    <property type="gene ID" value="ONIVA03G39040"/>
</dbReference>
<dbReference type="AlphaFoldDB" id="A0A0E0GV20"/>
<organism evidence="1">
    <name type="scientific">Oryza nivara</name>
    <name type="common">Indian wild rice</name>
    <name type="synonym">Oryza sativa f. spontanea</name>
    <dbReference type="NCBI Taxonomy" id="4536"/>
    <lineage>
        <taxon>Eukaryota</taxon>
        <taxon>Viridiplantae</taxon>
        <taxon>Streptophyta</taxon>
        <taxon>Embryophyta</taxon>
        <taxon>Tracheophyta</taxon>
        <taxon>Spermatophyta</taxon>
        <taxon>Magnoliopsida</taxon>
        <taxon>Liliopsida</taxon>
        <taxon>Poales</taxon>
        <taxon>Poaceae</taxon>
        <taxon>BOP clade</taxon>
        <taxon>Oryzoideae</taxon>
        <taxon>Oryzeae</taxon>
        <taxon>Oryzinae</taxon>
        <taxon>Oryza</taxon>
    </lineage>
</organism>
<name>A0A0E0GV20_ORYNI</name>
<reference evidence="1" key="1">
    <citation type="submission" date="2015-04" db="UniProtKB">
        <authorList>
            <consortium name="EnsemblPlants"/>
        </authorList>
    </citation>
    <scope>IDENTIFICATION</scope>
    <source>
        <strain evidence="1">SL10</strain>
    </source>
</reference>
<accession>A0A0E0GV20</accession>
<protein>
    <submittedName>
        <fullName evidence="1">Uncharacterized protein</fullName>
    </submittedName>
</protein>
<evidence type="ECO:0000313" key="2">
    <source>
        <dbReference type="Proteomes" id="UP000006591"/>
    </source>
</evidence>